<dbReference type="Proteomes" id="UP000035065">
    <property type="component" value="Unassembled WGS sequence"/>
</dbReference>
<dbReference type="eggNOG" id="COG1670">
    <property type="taxonomic scope" value="Bacteria"/>
</dbReference>
<dbReference type="SUPFAM" id="SSF55729">
    <property type="entry name" value="Acyl-CoA N-acyltransferases (Nat)"/>
    <property type="match status" value="1"/>
</dbReference>
<dbReference type="EMBL" id="AEUD01000008">
    <property type="protein sequence ID" value="EGD54954.1"/>
    <property type="molecule type" value="Genomic_DNA"/>
</dbReference>
<sequence length="206" mass="22826">MSLPDSDFSIAREITEVSGAVDAAGPPPVPGVVGDFGLRVVDPDGTDPALLEEWFARPHLVDTWDQDWSAQRWRDDSAYRLAGDYSRPIIFSHNGVDVGYLEIYRVARDEIARLYAVDPHDLGLHIATADTRLLGRGVVSEFLRDLAGELFAADPRCPRIAVEPASTNAPMRRALTKRGWRDVGDFQVRPDRRIALHLLDRDSPGG</sequence>
<evidence type="ECO:0000313" key="7">
    <source>
        <dbReference type="Proteomes" id="UP000035065"/>
    </source>
</evidence>
<comment type="function">
    <text evidence="1">Acyltransferase required for the direct transfer of medium- to long-chain fatty acyl moieties from a carrier protein (MbtL) on to the epsilon-amino group of lysine residue in the mycobactin core.</text>
</comment>
<dbReference type="Gene3D" id="3.40.630.30">
    <property type="match status" value="1"/>
</dbReference>
<dbReference type="UniPathway" id="UPA00011"/>
<reference evidence="6 7" key="1">
    <citation type="journal article" date="2011" name="J. Bacteriol.">
        <title>Draft Genome Sequence of Gordonia neofelifaecis NRRL B-59395, a Cholesterol-Degrading Actinomycete.</title>
        <authorList>
            <person name="Ge F."/>
            <person name="Li W."/>
            <person name="Chen G."/>
            <person name="Liu Y."/>
            <person name="Zhang G."/>
            <person name="Yong B."/>
            <person name="Wang Q."/>
            <person name="Wang N."/>
            <person name="Huang Z."/>
            <person name="Li W."/>
            <person name="Wang J."/>
            <person name="Wu C."/>
            <person name="Xie Q."/>
            <person name="Liu G."/>
        </authorList>
    </citation>
    <scope>NUCLEOTIDE SEQUENCE [LARGE SCALE GENOMIC DNA]</scope>
    <source>
        <strain evidence="6 7">NRRL B-59395</strain>
    </source>
</reference>
<protein>
    <recommendedName>
        <fullName evidence="3">Lysine N-acyltransferase MbtK</fullName>
    </recommendedName>
    <alternativeName>
        <fullName evidence="4">Mycobactin synthase protein K</fullName>
    </alternativeName>
</protein>
<dbReference type="PANTHER" id="PTHR31438">
    <property type="entry name" value="LYSINE N-ACYLTRANSFERASE C17G9.06C-RELATED"/>
    <property type="match status" value="1"/>
</dbReference>
<dbReference type="STRING" id="644548.SCNU_10501"/>
<comment type="caution">
    <text evidence="6">The sequence shown here is derived from an EMBL/GenBank/DDBJ whole genome shotgun (WGS) entry which is preliminary data.</text>
</comment>
<evidence type="ECO:0000259" key="5">
    <source>
        <dbReference type="SMART" id="SM01006"/>
    </source>
</evidence>
<dbReference type="GO" id="GO:0019290">
    <property type="term" value="P:siderophore biosynthetic process"/>
    <property type="evidence" value="ECO:0007669"/>
    <property type="project" value="InterPro"/>
</dbReference>
<evidence type="ECO:0000256" key="2">
    <source>
        <dbReference type="ARBA" id="ARBA00005102"/>
    </source>
</evidence>
<keyword evidence="7" id="KW-1185">Reference proteome</keyword>
<dbReference type="InterPro" id="IPR019432">
    <property type="entry name" value="Acyltransferase_MbtK/IucB-like"/>
</dbReference>
<evidence type="ECO:0000256" key="3">
    <source>
        <dbReference type="ARBA" id="ARBA00020586"/>
    </source>
</evidence>
<dbReference type="Pfam" id="PF13523">
    <property type="entry name" value="Acetyltransf_8"/>
    <property type="match status" value="1"/>
</dbReference>
<organism evidence="6 7">
    <name type="scientific">Gordonia neofelifaecis NRRL B-59395</name>
    <dbReference type="NCBI Taxonomy" id="644548"/>
    <lineage>
        <taxon>Bacteria</taxon>
        <taxon>Bacillati</taxon>
        <taxon>Actinomycetota</taxon>
        <taxon>Actinomycetes</taxon>
        <taxon>Mycobacteriales</taxon>
        <taxon>Gordoniaceae</taxon>
        <taxon>Gordonia</taxon>
    </lineage>
</organism>
<evidence type="ECO:0000256" key="4">
    <source>
        <dbReference type="ARBA" id="ARBA00031122"/>
    </source>
</evidence>
<evidence type="ECO:0000313" key="6">
    <source>
        <dbReference type="EMBL" id="EGD54954.1"/>
    </source>
</evidence>
<comment type="pathway">
    <text evidence="2">Siderophore biosynthesis; mycobactin biosynthesis.</text>
</comment>
<proteinExistence type="predicted"/>
<accession>F1YJM2</accession>
<name>F1YJM2_9ACTN</name>
<dbReference type="InterPro" id="IPR016181">
    <property type="entry name" value="Acyl_CoA_acyltransferase"/>
</dbReference>
<dbReference type="GO" id="GO:0016410">
    <property type="term" value="F:N-acyltransferase activity"/>
    <property type="evidence" value="ECO:0007669"/>
    <property type="project" value="TreeGrafter"/>
</dbReference>
<dbReference type="SMART" id="SM01006">
    <property type="entry name" value="AlcB"/>
    <property type="match status" value="1"/>
</dbReference>
<gene>
    <name evidence="6" type="ORF">SCNU_10501</name>
</gene>
<evidence type="ECO:0000256" key="1">
    <source>
        <dbReference type="ARBA" id="ARBA00003818"/>
    </source>
</evidence>
<dbReference type="PANTHER" id="PTHR31438:SF1">
    <property type="entry name" value="LYSINE N-ACYLTRANSFERASE C17G9.06C-RELATED"/>
    <property type="match status" value="1"/>
</dbReference>
<dbReference type="AlphaFoldDB" id="F1YJM2"/>
<dbReference type="OrthoDB" id="9087497at2"/>
<feature type="domain" description="Acyltransferase MbtK/IucB-like conserved" evidence="5">
    <location>
        <begin position="39"/>
        <end position="87"/>
    </location>
</feature>
<dbReference type="RefSeq" id="WP_009679324.1">
    <property type="nucleotide sequence ID" value="NZ_AEUD01000008.1"/>
</dbReference>